<dbReference type="EMBL" id="CP034210">
    <property type="protein sequence ID" value="QBZ66291.1"/>
    <property type="molecule type" value="Genomic_DNA"/>
</dbReference>
<name>A0A4P7NUW6_PYROR</name>
<proteinExistence type="predicted"/>
<dbReference type="Proteomes" id="UP000294847">
    <property type="component" value="Chromosome 7"/>
</dbReference>
<sequence length="110" mass="12623">MDCEVGFRSPSTRHNCVEQQRFKWVALLPGAQKFEKELDFIPLEGFGSLANVTIFRRYIRQLQDNLLECTECHPSGINGPQWTRWSSLRFASRGPCRTAEFSDVVGRTVT</sequence>
<accession>A0A4P7NUW6</accession>
<evidence type="ECO:0000313" key="1">
    <source>
        <dbReference type="EMBL" id="QBZ66291.1"/>
    </source>
</evidence>
<evidence type="ECO:0000313" key="2">
    <source>
        <dbReference type="Proteomes" id="UP000294847"/>
    </source>
</evidence>
<reference evidence="1 2" key="1">
    <citation type="journal article" date="2019" name="Mol. Biol. Evol.">
        <title>Blast fungal genomes show frequent chromosomal changes, gene gains and losses, and effector gene turnover.</title>
        <authorList>
            <person name="Gomez Luciano L.B."/>
            <person name="Jason Tsai I."/>
            <person name="Chuma I."/>
            <person name="Tosa Y."/>
            <person name="Chen Y.H."/>
            <person name="Li J.Y."/>
            <person name="Li M.Y."/>
            <person name="Jade Lu M.Y."/>
            <person name="Nakayashiki H."/>
            <person name="Li W.H."/>
        </authorList>
    </citation>
    <scope>NUCLEOTIDE SEQUENCE [LARGE SCALE GENOMIC DNA]</scope>
    <source>
        <strain evidence="1">MZ5-1-6</strain>
    </source>
</reference>
<protein>
    <submittedName>
        <fullName evidence="1">Uncharacterized protein</fullName>
    </submittedName>
</protein>
<gene>
    <name evidence="1" type="ORF">PoMZ_13264</name>
</gene>
<dbReference type="AlphaFoldDB" id="A0A4P7NUW6"/>
<organism evidence="1 2">
    <name type="scientific">Pyricularia oryzae</name>
    <name type="common">Rice blast fungus</name>
    <name type="synonym">Magnaporthe oryzae</name>
    <dbReference type="NCBI Taxonomy" id="318829"/>
    <lineage>
        <taxon>Eukaryota</taxon>
        <taxon>Fungi</taxon>
        <taxon>Dikarya</taxon>
        <taxon>Ascomycota</taxon>
        <taxon>Pezizomycotina</taxon>
        <taxon>Sordariomycetes</taxon>
        <taxon>Sordariomycetidae</taxon>
        <taxon>Magnaporthales</taxon>
        <taxon>Pyriculariaceae</taxon>
        <taxon>Pyricularia</taxon>
    </lineage>
</organism>